<reference evidence="2" key="1">
    <citation type="submission" date="2022-12" db="EMBL/GenBank/DDBJ databases">
        <authorList>
            <person name="Alioto T."/>
            <person name="Alioto T."/>
            <person name="Gomez Garrido J."/>
        </authorList>
    </citation>
    <scope>NUCLEOTIDE SEQUENCE</scope>
</reference>
<feature type="compositionally biased region" description="Pro residues" evidence="1">
    <location>
        <begin position="23"/>
        <end position="32"/>
    </location>
</feature>
<keyword evidence="3" id="KW-1185">Reference proteome</keyword>
<feature type="compositionally biased region" description="Basic and acidic residues" evidence="1">
    <location>
        <begin position="50"/>
        <end position="61"/>
    </location>
</feature>
<evidence type="ECO:0000256" key="1">
    <source>
        <dbReference type="SAM" id="MobiDB-lite"/>
    </source>
</evidence>
<feature type="region of interest" description="Disordered" evidence="1">
    <location>
        <begin position="1"/>
        <end position="98"/>
    </location>
</feature>
<dbReference type="AlphaFoldDB" id="A0AA35K290"/>
<dbReference type="Proteomes" id="UP001178461">
    <property type="component" value="Chromosome 3"/>
</dbReference>
<protein>
    <submittedName>
        <fullName evidence="2">Uncharacterized protein</fullName>
    </submittedName>
</protein>
<gene>
    <name evidence="2" type="ORF">PODLI_1B031792</name>
</gene>
<name>A0AA35K290_9SAUR</name>
<accession>A0AA35K290</accession>
<sequence>MQSDGEPSRGGGDTEGRLHLLLPPLPPRPSRSPSPGSLPRRRRGAAAAAREQKPASERKADSPVASSSHLPGRSRGPTAPCEERGRRARSSRESALRH</sequence>
<dbReference type="EMBL" id="OX395128">
    <property type="protein sequence ID" value="CAI5769564.1"/>
    <property type="molecule type" value="Genomic_DNA"/>
</dbReference>
<evidence type="ECO:0000313" key="2">
    <source>
        <dbReference type="EMBL" id="CAI5769564.1"/>
    </source>
</evidence>
<proteinExistence type="predicted"/>
<organism evidence="2 3">
    <name type="scientific">Podarcis lilfordi</name>
    <name type="common">Lilford's wall lizard</name>
    <dbReference type="NCBI Taxonomy" id="74358"/>
    <lineage>
        <taxon>Eukaryota</taxon>
        <taxon>Metazoa</taxon>
        <taxon>Chordata</taxon>
        <taxon>Craniata</taxon>
        <taxon>Vertebrata</taxon>
        <taxon>Euteleostomi</taxon>
        <taxon>Lepidosauria</taxon>
        <taxon>Squamata</taxon>
        <taxon>Bifurcata</taxon>
        <taxon>Unidentata</taxon>
        <taxon>Episquamata</taxon>
        <taxon>Laterata</taxon>
        <taxon>Lacertibaenia</taxon>
        <taxon>Lacertidae</taxon>
        <taxon>Podarcis</taxon>
    </lineage>
</organism>
<feature type="compositionally biased region" description="Basic and acidic residues" evidence="1">
    <location>
        <begin position="81"/>
        <end position="98"/>
    </location>
</feature>
<evidence type="ECO:0000313" key="3">
    <source>
        <dbReference type="Proteomes" id="UP001178461"/>
    </source>
</evidence>